<reference evidence="4" key="1">
    <citation type="submission" date="2025-08" db="UniProtKB">
        <authorList>
            <consortium name="RefSeq"/>
        </authorList>
    </citation>
    <scope>IDENTIFICATION</scope>
</reference>
<dbReference type="PROSITE" id="PS51382">
    <property type="entry name" value="SPX"/>
    <property type="match status" value="1"/>
</dbReference>
<dbReference type="CDD" id="cd14477">
    <property type="entry name" value="SPX_XPR1_like"/>
    <property type="match status" value="1"/>
</dbReference>
<evidence type="ECO:0000313" key="4">
    <source>
        <dbReference type="RefSeq" id="XP_014671263.1"/>
    </source>
</evidence>
<feature type="region of interest" description="Disordered" evidence="1">
    <location>
        <begin position="85"/>
        <end position="104"/>
    </location>
</feature>
<protein>
    <submittedName>
        <fullName evidence="4">Xenotropic and polytropic retrovirus receptor 1 homolog</fullName>
    </submittedName>
</protein>
<feature type="domain" description="SPX" evidence="2">
    <location>
        <begin position="1"/>
        <end position="165"/>
    </location>
</feature>
<name>A0ABM1EGE2_PRICU</name>
<evidence type="ECO:0000313" key="3">
    <source>
        <dbReference type="Proteomes" id="UP000695022"/>
    </source>
</evidence>
<keyword evidence="4" id="KW-0675">Receptor</keyword>
<dbReference type="InterPro" id="IPR004331">
    <property type="entry name" value="SPX_dom"/>
</dbReference>
<sequence length="215" mass="25094">MSTARTCMLPTMLKDLLYAAQDEAPNADAVDDDHVQRFLANFEERFFRKSDQELVKINTFFSEKLAEAHRKWANLKSELGELEERDRNHVSGHQRRKLSSVVQRAKNKKEPAVRNLPQLKLAFSEFYLSLILLQNYQQLNFTGFRKILKKHDKLMQTETGSQWKSVNVASAHFYINKDIDRLIQETEVGRGYYEAIIPRNSGVRPWHSSEDHAGW</sequence>
<dbReference type="Pfam" id="PF03105">
    <property type="entry name" value="SPX"/>
    <property type="match status" value="2"/>
</dbReference>
<organism evidence="3 4">
    <name type="scientific">Priapulus caudatus</name>
    <name type="common">Priapulid worm</name>
    <dbReference type="NCBI Taxonomy" id="37621"/>
    <lineage>
        <taxon>Eukaryota</taxon>
        <taxon>Metazoa</taxon>
        <taxon>Ecdysozoa</taxon>
        <taxon>Scalidophora</taxon>
        <taxon>Priapulida</taxon>
        <taxon>Priapulimorpha</taxon>
        <taxon>Priapulimorphida</taxon>
        <taxon>Priapulidae</taxon>
        <taxon>Priapulus</taxon>
    </lineage>
</organism>
<dbReference type="PANTHER" id="PTHR10783">
    <property type="entry name" value="XENOTROPIC AND POLYTROPIC RETROVIRUS RECEPTOR 1-RELATED"/>
    <property type="match status" value="1"/>
</dbReference>
<dbReference type="RefSeq" id="XP_014671263.1">
    <property type="nucleotide sequence ID" value="XM_014815777.1"/>
</dbReference>
<gene>
    <name evidence="4" type="primary">LOC106812026</name>
</gene>
<dbReference type="PANTHER" id="PTHR10783:SF103">
    <property type="entry name" value="SOLUTE CARRIER FAMILY 53 MEMBER 1"/>
    <property type="match status" value="1"/>
</dbReference>
<evidence type="ECO:0000259" key="2">
    <source>
        <dbReference type="PROSITE" id="PS51382"/>
    </source>
</evidence>
<keyword evidence="3" id="KW-1185">Reference proteome</keyword>
<dbReference type="GeneID" id="106812026"/>
<proteinExistence type="predicted"/>
<accession>A0ABM1EGE2</accession>
<evidence type="ECO:0000256" key="1">
    <source>
        <dbReference type="SAM" id="MobiDB-lite"/>
    </source>
</evidence>
<dbReference type="Proteomes" id="UP000695022">
    <property type="component" value="Unplaced"/>
</dbReference>